<dbReference type="Proteomes" id="UP000024635">
    <property type="component" value="Unassembled WGS sequence"/>
</dbReference>
<evidence type="ECO:0000313" key="1">
    <source>
        <dbReference type="EMBL" id="EYB93410.1"/>
    </source>
</evidence>
<reference evidence="2" key="1">
    <citation type="journal article" date="2015" name="Nat. Genet.">
        <title>The genome and transcriptome of the zoonotic hookworm Ancylostoma ceylanicum identify infection-specific gene families.</title>
        <authorList>
            <person name="Schwarz E.M."/>
            <person name="Hu Y."/>
            <person name="Antoshechkin I."/>
            <person name="Miller M.M."/>
            <person name="Sternberg P.W."/>
            <person name="Aroian R.V."/>
        </authorList>
    </citation>
    <scope>NUCLEOTIDE SEQUENCE</scope>
    <source>
        <strain evidence="2">HY135</strain>
    </source>
</reference>
<name>A0A016SS78_9BILA</name>
<dbReference type="EMBL" id="JARK01001519">
    <property type="protein sequence ID" value="EYB93410.1"/>
    <property type="molecule type" value="Genomic_DNA"/>
</dbReference>
<gene>
    <name evidence="1" type="primary">Acey_s0183.g968</name>
    <name evidence="1" type="ORF">Y032_0183g968</name>
</gene>
<comment type="caution">
    <text evidence="1">The sequence shown here is derived from an EMBL/GenBank/DDBJ whole genome shotgun (WGS) entry which is preliminary data.</text>
</comment>
<evidence type="ECO:0000313" key="2">
    <source>
        <dbReference type="Proteomes" id="UP000024635"/>
    </source>
</evidence>
<keyword evidence="2" id="KW-1185">Reference proteome</keyword>
<accession>A0A016SS78</accession>
<organism evidence="1 2">
    <name type="scientific">Ancylostoma ceylanicum</name>
    <dbReference type="NCBI Taxonomy" id="53326"/>
    <lineage>
        <taxon>Eukaryota</taxon>
        <taxon>Metazoa</taxon>
        <taxon>Ecdysozoa</taxon>
        <taxon>Nematoda</taxon>
        <taxon>Chromadorea</taxon>
        <taxon>Rhabditida</taxon>
        <taxon>Rhabditina</taxon>
        <taxon>Rhabditomorpha</taxon>
        <taxon>Strongyloidea</taxon>
        <taxon>Ancylostomatidae</taxon>
        <taxon>Ancylostomatinae</taxon>
        <taxon>Ancylostoma</taxon>
    </lineage>
</organism>
<protein>
    <submittedName>
        <fullName evidence="1">Uncharacterized protein</fullName>
    </submittedName>
</protein>
<proteinExistence type="predicted"/>
<dbReference type="AlphaFoldDB" id="A0A016SS78"/>
<sequence length="134" mass="15129">MGAAESICIGETGTPLHNRLDEHLRALRNPLSYPNNSFSYQRTLHHTREDPPGAEVAVLHRSLKSLLERKLLEAVAIRRLPPEMNSKDELMDTLKGHDEAKWGGVFPPFGVNSCPLTFKFAWEGIVKSRASYYE</sequence>